<dbReference type="RefSeq" id="WP_275032784.1">
    <property type="nucleotide sequence ID" value="NZ_CP118615.1"/>
</dbReference>
<proteinExistence type="predicted"/>
<accession>A0ABY7ZT02</accession>
<feature type="region of interest" description="Disordered" evidence="1">
    <location>
        <begin position="1"/>
        <end position="48"/>
    </location>
</feature>
<organism evidence="2 3">
    <name type="scientific">Micromonospora cathayae</name>
    <dbReference type="NCBI Taxonomy" id="3028804"/>
    <lineage>
        <taxon>Bacteria</taxon>
        <taxon>Bacillati</taxon>
        <taxon>Actinomycetota</taxon>
        <taxon>Actinomycetes</taxon>
        <taxon>Micromonosporales</taxon>
        <taxon>Micromonosporaceae</taxon>
        <taxon>Micromonospora</taxon>
    </lineage>
</organism>
<protein>
    <recommendedName>
        <fullName evidence="4">HEAT repeat-containing protein</fullName>
    </recommendedName>
</protein>
<sequence>MADPEATDAPRTDPTTPEPPEPGEQADAAGASSAPQPDPDTPGAQEQRREARVINQFYGQVHAGQATFGISGGAAVSHVSVGRIPEAEVDHALRYFAPPDGYPQAAGLLDRERLVFLTGDPGVGRRTGALALLRERIGAEGRITGLSPAMTLAQLSEYDFVRGRGYLVLDWLGEKRDAAVQAFDAARLGDRLTDRGAFLVCTVNQRTLCRGDLEQRAVPWSPPKAGAILDTYLRLGRPIDAAAVDRVRQRVAELRLPGEVVGLLDRLPQGVEIALAVAEHTERNRVAKWFTEDNSWQELLRVAALAFAHELPERRFEEVYARLREIDRAEELALSAGVASPAPPGATTAGPLQERRNLYRDGGLVTRRTSADRVDDFGWAERRVGFVADGMREHVLHELYECGYRLWRPLRIWIDELAASGDTEVRLQLGLGMALLARNRDAAPLVRDMLVGWAKGRAGERFTATSVLSCMAADDALAPTALQVALSWADGAGQGPAVTAATALGGPLGIRYPTEAEPWLWHLSTRGKPIRELAVRSLGLLFCTAAADPQAATRLLKRLMHRLRRTLAQAPEPRIAGFATEAVIEVLSVEHLEHTRPVVAHLLRQQPAATEPLGILWAEALRSLPHRSGAIDALKLTLESLAGHEEAEYAVRELGAVLRRQLTEAECVRLCRELAQALRAPGDPVQTRPVIAALLAALAGGTPRTVLR</sequence>
<dbReference type="EMBL" id="CP118615">
    <property type="protein sequence ID" value="WDZ86008.1"/>
    <property type="molecule type" value="Genomic_DNA"/>
</dbReference>
<reference evidence="2 3" key="1">
    <citation type="submission" date="2023-02" db="EMBL/GenBank/DDBJ databases">
        <authorList>
            <person name="Mo P."/>
        </authorList>
    </citation>
    <scope>NUCLEOTIDE SEQUENCE [LARGE SCALE GENOMIC DNA]</scope>
    <source>
        <strain evidence="2 3">HUAS 3</strain>
    </source>
</reference>
<name>A0ABY7ZT02_9ACTN</name>
<evidence type="ECO:0008006" key="4">
    <source>
        <dbReference type="Google" id="ProtNLM"/>
    </source>
</evidence>
<evidence type="ECO:0000256" key="1">
    <source>
        <dbReference type="SAM" id="MobiDB-lite"/>
    </source>
</evidence>
<feature type="compositionally biased region" description="Low complexity" evidence="1">
    <location>
        <begin position="1"/>
        <end position="15"/>
    </location>
</feature>
<evidence type="ECO:0000313" key="3">
    <source>
        <dbReference type="Proteomes" id="UP001219605"/>
    </source>
</evidence>
<dbReference type="Proteomes" id="UP001219605">
    <property type="component" value="Chromosome"/>
</dbReference>
<keyword evidence="3" id="KW-1185">Reference proteome</keyword>
<evidence type="ECO:0000313" key="2">
    <source>
        <dbReference type="EMBL" id="WDZ86008.1"/>
    </source>
</evidence>
<gene>
    <name evidence="2" type="ORF">PVK37_06160</name>
</gene>